<evidence type="ECO:0000313" key="2">
    <source>
        <dbReference type="EMBL" id="CAF1286716.1"/>
    </source>
</evidence>
<dbReference type="Proteomes" id="UP000663854">
    <property type="component" value="Unassembled WGS sequence"/>
</dbReference>
<organism evidence="2 3">
    <name type="scientific">Rotaria sordida</name>
    <dbReference type="NCBI Taxonomy" id="392033"/>
    <lineage>
        <taxon>Eukaryota</taxon>
        <taxon>Metazoa</taxon>
        <taxon>Spiralia</taxon>
        <taxon>Gnathifera</taxon>
        <taxon>Rotifera</taxon>
        <taxon>Eurotatoria</taxon>
        <taxon>Bdelloidea</taxon>
        <taxon>Philodinida</taxon>
        <taxon>Philodinidae</taxon>
        <taxon>Rotaria</taxon>
    </lineage>
</organism>
<proteinExistence type="predicted"/>
<evidence type="ECO:0000313" key="3">
    <source>
        <dbReference type="Proteomes" id="UP000663854"/>
    </source>
</evidence>
<dbReference type="AlphaFoldDB" id="A0A815CFZ8"/>
<keyword evidence="1" id="KW-1133">Transmembrane helix</keyword>
<feature type="transmembrane region" description="Helical" evidence="1">
    <location>
        <begin position="6"/>
        <end position="23"/>
    </location>
</feature>
<dbReference type="EMBL" id="CAJNOH010002321">
    <property type="protein sequence ID" value="CAF1286716.1"/>
    <property type="molecule type" value="Genomic_DNA"/>
</dbReference>
<gene>
    <name evidence="2" type="ORF">PYM288_LOCUS29172</name>
</gene>
<feature type="non-terminal residue" evidence="2">
    <location>
        <position position="1"/>
    </location>
</feature>
<comment type="caution">
    <text evidence="2">The sequence shown here is derived from an EMBL/GenBank/DDBJ whole genome shotgun (WGS) entry which is preliminary data.</text>
</comment>
<protein>
    <submittedName>
        <fullName evidence="2">Uncharacterized protein</fullName>
    </submittedName>
</protein>
<sequence length="47" mass="4976">MLGILAVVAGVTILSLIPVYLPTKEIPRRTNATKTTTTTTTITTTTT</sequence>
<keyword evidence="1" id="KW-0812">Transmembrane</keyword>
<accession>A0A815CFZ8</accession>
<name>A0A815CFZ8_9BILA</name>
<evidence type="ECO:0000256" key="1">
    <source>
        <dbReference type="SAM" id="Phobius"/>
    </source>
</evidence>
<keyword evidence="1" id="KW-0472">Membrane</keyword>
<reference evidence="2" key="1">
    <citation type="submission" date="2021-02" db="EMBL/GenBank/DDBJ databases">
        <authorList>
            <person name="Nowell W R."/>
        </authorList>
    </citation>
    <scope>NUCLEOTIDE SEQUENCE</scope>
</reference>